<organism evidence="5 6">
    <name type="scientific">Candidatus Magasanikbacteria bacterium RIFCSPHIGHO2_02_FULL_50_9b</name>
    <dbReference type="NCBI Taxonomy" id="1798682"/>
    <lineage>
        <taxon>Bacteria</taxon>
        <taxon>Candidatus Magasanikiibacteriota</taxon>
    </lineage>
</organism>
<dbReference type="InterPro" id="IPR001173">
    <property type="entry name" value="Glyco_trans_2-like"/>
</dbReference>
<sequence>MTDPVLSIVLPTYKERENLTVFIPQIEQEFVATPIEIIIVDDNSADGTVELVAELNAQYSNVRIIVRPALLGIGSAIRRGYDEAHGEFILSSDADLSFSVADMRRLFEKIQEGFDLVTGYRHNGGGYERKTLSVKIKYLFSKFGNQVVQKLSRLRTRDFSANFRIIRRDAWHKIETRENTNALLAEMIVKSYRKGLRITEIPVTFSERRFGESKLNLWKEAPKFLFKFVKFLFV</sequence>
<dbReference type="GO" id="GO:0004582">
    <property type="term" value="F:dolichyl-phosphate beta-D-mannosyltransferase activity"/>
    <property type="evidence" value="ECO:0007669"/>
    <property type="project" value="InterPro"/>
</dbReference>
<comment type="similarity">
    <text evidence="1">Belongs to the glycosyltransferase 2 family.</text>
</comment>
<accession>A0A1F6M9K7</accession>
<dbReference type="EMBL" id="MFQD01000004">
    <property type="protein sequence ID" value="OGH68213.1"/>
    <property type="molecule type" value="Genomic_DNA"/>
</dbReference>
<evidence type="ECO:0000256" key="2">
    <source>
        <dbReference type="ARBA" id="ARBA00022676"/>
    </source>
</evidence>
<evidence type="ECO:0000259" key="4">
    <source>
        <dbReference type="Pfam" id="PF00535"/>
    </source>
</evidence>
<dbReference type="InterPro" id="IPR029044">
    <property type="entry name" value="Nucleotide-diphossugar_trans"/>
</dbReference>
<comment type="caution">
    <text evidence="5">The sequence shown here is derived from an EMBL/GenBank/DDBJ whole genome shotgun (WGS) entry which is preliminary data.</text>
</comment>
<dbReference type="PANTHER" id="PTHR43398:SF1">
    <property type="entry name" value="DOLICHOL-PHOSPHATE MANNOSYLTRANSFERASE SUBUNIT 1"/>
    <property type="match status" value="1"/>
</dbReference>
<evidence type="ECO:0000313" key="5">
    <source>
        <dbReference type="EMBL" id="OGH68213.1"/>
    </source>
</evidence>
<dbReference type="Pfam" id="PF00535">
    <property type="entry name" value="Glycos_transf_2"/>
    <property type="match status" value="1"/>
</dbReference>
<dbReference type="Gene3D" id="3.90.550.10">
    <property type="entry name" value="Spore Coat Polysaccharide Biosynthesis Protein SpsA, Chain A"/>
    <property type="match status" value="1"/>
</dbReference>
<proteinExistence type="inferred from homology"/>
<keyword evidence="3" id="KW-0808">Transferase</keyword>
<feature type="domain" description="Glycosyltransferase 2-like" evidence="4">
    <location>
        <begin position="7"/>
        <end position="171"/>
    </location>
</feature>
<name>A0A1F6M9K7_9BACT</name>
<dbReference type="STRING" id="1798682.A3C15_03130"/>
<gene>
    <name evidence="5" type="ORF">A3C15_03130</name>
</gene>
<evidence type="ECO:0000313" key="6">
    <source>
        <dbReference type="Proteomes" id="UP000176532"/>
    </source>
</evidence>
<keyword evidence="2" id="KW-0328">Glycosyltransferase</keyword>
<protein>
    <recommendedName>
        <fullName evidence="4">Glycosyltransferase 2-like domain-containing protein</fullName>
    </recommendedName>
</protein>
<evidence type="ECO:0000256" key="1">
    <source>
        <dbReference type="ARBA" id="ARBA00006739"/>
    </source>
</evidence>
<dbReference type="Proteomes" id="UP000176532">
    <property type="component" value="Unassembled WGS sequence"/>
</dbReference>
<dbReference type="AlphaFoldDB" id="A0A1F6M9K7"/>
<dbReference type="PANTHER" id="PTHR43398">
    <property type="entry name" value="DOLICHOL-PHOSPHATE MANNOSYLTRANSFERASE SUBUNIT 1"/>
    <property type="match status" value="1"/>
</dbReference>
<reference evidence="5 6" key="1">
    <citation type="journal article" date="2016" name="Nat. Commun.">
        <title>Thousands of microbial genomes shed light on interconnected biogeochemical processes in an aquifer system.</title>
        <authorList>
            <person name="Anantharaman K."/>
            <person name="Brown C.T."/>
            <person name="Hug L.A."/>
            <person name="Sharon I."/>
            <person name="Castelle C.J."/>
            <person name="Probst A.J."/>
            <person name="Thomas B.C."/>
            <person name="Singh A."/>
            <person name="Wilkins M.J."/>
            <person name="Karaoz U."/>
            <person name="Brodie E.L."/>
            <person name="Williams K.H."/>
            <person name="Hubbard S.S."/>
            <person name="Banfield J.F."/>
        </authorList>
    </citation>
    <scope>NUCLEOTIDE SEQUENCE [LARGE SCALE GENOMIC DNA]</scope>
</reference>
<evidence type="ECO:0000256" key="3">
    <source>
        <dbReference type="ARBA" id="ARBA00022679"/>
    </source>
</evidence>
<dbReference type="InterPro" id="IPR039528">
    <property type="entry name" value="DPM1-like"/>
</dbReference>
<dbReference type="SUPFAM" id="SSF53448">
    <property type="entry name" value="Nucleotide-diphospho-sugar transferases"/>
    <property type="match status" value="1"/>
</dbReference>